<dbReference type="AlphaFoldDB" id="A0A151S3D0"/>
<keyword evidence="2" id="KW-0328">Glycosyltransferase</keyword>
<dbReference type="GO" id="GO:0005737">
    <property type="term" value="C:cytoplasm"/>
    <property type="evidence" value="ECO:0007669"/>
    <property type="project" value="TreeGrafter"/>
</dbReference>
<dbReference type="STRING" id="3821.A0A151S3D0"/>
<comment type="similarity">
    <text evidence="1 2">Belongs to the glycogen phosphorylase family.</text>
</comment>
<keyword evidence="2" id="KW-0119">Carbohydrate metabolism</keyword>
<name>A0A151S3D0_CAJCA</name>
<dbReference type="Gramene" id="C.cajan_27565.t">
    <property type="protein sequence ID" value="C.cajan_27565.t"/>
    <property type="gene ID" value="C.cajan_27565"/>
</dbReference>
<comment type="catalytic activity">
    <reaction evidence="2">
        <text>[(1-&gt;4)-alpha-D-glucosyl](n) + phosphate = [(1-&gt;4)-alpha-D-glucosyl](n-1) + alpha-D-glucose 1-phosphate</text>
        <dbReference type="Rhea" id="RHEA:41732"/>
        <dbReference type="Rhea" id="RHEA-COMP:9584"/>
        <dbReference type="Rhea" id="RHEA-COMP:9586"/>
        <dbReference type="ChEBI" id="CHEBI:15444"/>
        <dbReference type="ChEBI" id="CHEBI:43474"/>
        <dbReference type="ChEBI" id="CHEBI:58601"/>
        <dbReference type="EC" id="2.4.1.1"/>
    </reaction>
</comment>
<evidence type="ECO:0000313" key="4">
    <source>
        <dbReference type="Proteomes" id="UP000075243"/>
    </source>
</evidence>
<evidence type="ECO:0000256" key="1">
    <source>
        <dbReference type="ARBA" id="ARBA00006047"/>
    </source>
</evidence>
<dbReference type="InterPro" id="IPR000811">
    <property type="entry name" value="Glyco_trans_35"/>
</dbReference>
<dbReference type="Proteomes" id="UP000075243">
    <property type="component" value="Unassembled WGS sequence"/>
</dbReference>
<dbReference type="PANTHER" id="PTHR11468:SF30">
    <property type="entry name" value="ALPHA-1,4 GLUCAN PHOSPHORYLASE"/>
    <property type="match status" value="1"/>
</dbReference>
<gene>
    <name evidence="3" type="ORF">KK1_028936</name>
</gene>
<comment type="function">
    <text evidence="2">Allosteric enzyme that catalyzes the rate-limiting step in glycogen catabolism, the phosphorolytic cleavage of glycogen to produce glucose-1-phosphate, and plays a central role in maintaining cellular and organismal glucose homeostasis.</text>
</comment>
<dbReference type="GO" id="GO:0030170">
    <property type="term" value="F:pyridoxal phosphate binding"/>
    <property type="evidence" value="ECO:0007669"/>
    <property type="project" value="TreeGrafter"/>
</dbReference>
<reference evidence="3" key="1">
    <citation type="journal article" date="2012" name="Nat. Biotechnol.">
        <title>Draft genome sequence of pigeonpea (Cajanus cajan), an orphan legume crop of resource-poor farmers.</title>
        <authorList>
            <person name="Varshney R.K."/>
            <person name="Chen W."/>
            <person name="Li Y."/>
            <person name="Bharti A.K."/>
            <person name="Saxena R.K."/>
            <person name="Schlueter J.A."/>
            <person name="Donoghue M.T."/>
            <person name="Azam S."/>
            <person name="Fan G."/>
            <person name="Whaley A.M."/>
            <person name="Farmer A.D."/>
            <person name="Sheridan J."/>
            <person name="Iwata A."/>
            <person name="Tuteja R."/>
            <person name="Penmetsa R.V."/>
            <person name="Wu W."/>
            <person name="Upadhyaya H.D."/>
            <person name="Yang S.P."/>
            <person name="Shah T."/>
            <person name="Saxena K.B."/>
            <person name="Michael T."/>
            <person name="McCombie W.R."/>
            <person name="Yang B."/>
            <person name="Zhang G."/>
            <person name="Yang H."/>
            <person name="Wang J."/>
            <person name="Spillane C."/>
            <person name="Cook D.R."/>
            <person name="May G.D."/>
            <person name="Xu X."/>
            <person name="Jackson S.A."/>
        </authorList>
    </citation>
    <scope>NUCLEOTIDE SEQUENCE [LARGE SCALE GENOMIC DNA]</scope>
</reference>
<sequence>MNGRSLSNSVINLGIQHQYAEALSQLGFEFEVLAEQEGDAALGNGGLSRLSACQMDSLATLDYPAWGYGLRYEYGLFRQVIVDGFQHEQPDYCLNFFYGTVEEVDMNGEKHKVWVPGEMVEAVAYDNPIPGHGTRITINLPLWAAKPSNQFDLLLNPFFPIGDYINSVVNKQRAETISNVLYPDDHSHQGKELRLKQQFFFVSACLQDIIRRFKKAHSNFDELPDKVHCFPFLKDTHPSLSIAEIMRILIDEEHFGWNKARDLVCIVFFFTTYSVVAEGLEKIPVDLLGSLLPRHLQSEFLKLKKRIGLDYNRLSRVSIVEEGAVKMPIYHIFPSISGGFNTTAGSLLYNTNIDGSNLQDFYELWPENFQFKTNGVTRCRWIVVSNPSLCALISKWLGTETWIRNTDLLTRLRDHVDHIDFHQEWKMAIFQVKKVNKMRLAEYIEAMSGVKVLSEIILPELFFSFSLRP</sequence>
<proteinExistence type="inferred from homology"/>
<dbReference type="EC" id="2.4.1.1" evidence="2"/>
<protein>
    <recommendedName>
        <fullName evidence="2">Alpha-1,4 glucan phosphorylase</fullName>
        <ecNumber evidence="2">2.4.1.1</ecNumber>
    </recommendedName>
</protein>
<keyword evidence="2" id="KW-0663">Pyridoxal phosphate</keyword>
<dbReference type="Gene3D" id="3.40.50.2000">
    <property type="entry name" value="Glycogen Phosphorylase B"/>
    <property type="match status" value="2"/>
</dbReference>
<dbReference type="FunFam" id="3.40.50.2000:FF:000807">
    <property type="entry name" value="Alpha-glucan phosphorylase 2, cytosolic"/>
    <property type="match status" value="1"/>
</dbReference>
<comment type="cofactor">
    <cofactor evidence="2">
        <name>pyridoxal 5'-phosphate</name>
        <dbReference type="ChEBI" id="CHEBI:597326"/>
    </cofactor>
</comment>
<evidence type="ECO:0000256" key="2">
    <source>
        <dbReference type="RuleBase" id="RU000587"/>
    </source>
</evidence>
<keyword evidence="4" id="KW-1185">Reference proteome</keyword>
<dbReference type="SUPFAM" id="SSF53756">
    <property type="entry name" value="UDP-Glycosyltransferase/glycogen phosphorylase"/>
    <property type="match status" value="1"/>
</dbReference>
<dbReference type="EMBL" id="KQ483479">
    <property type="protein sequence ID" value="KYP49299.1"/>
    <property type="molecule type" value="Genomic_DNA"/>
</dbReference>
<keyword evidence="2" id="KW-0808">Transferase</keyword>
<organism evidence="3 4">
    <name type="scientific">Cajanus cajan</name>
    <name type="common">Pigeon pea</name>
    <name type="synonym">Cajanus indicus</name>
    <dbReference type="NCBI Taxonomy" id="3821"/>
    <lineage>
        <taxon>Eukaryota</taxon>
        <taxon>Viridiplantae</taxon>
        <taxon>Streptophyta</taxon>
        <taxon>Embryophyta</taxon>
        <taxon>Tracheophyta</taxon>
        <taxon>Spermatophyta</taxon>
        <taxon>Magnoliopsida</taxon>
        <taxon>eudicotyledons</taxon>
        <taxon>Gunneridae</taxon>
        <taxon>Pentapetalae</taxon>
        <taxon>rosids</taxon>
        <taxon>fabids</taxon>
        <taxon>Fabales</taxon>
        <taxon>Fabaceae</taxon>
        <taxon>Papilionoideae</taxon>
        <taxon>50 kb inversion clade</taxon>
        <taxon>NPAAA clade</taxon>
        <taxon>indigoferoid/millettioid clade</taxon>
        <taxon>Phaseoleae</taxon>
        <taxon>Cajanus</taxon>
    </lineage>
</organism>
<dbReference type="PANTHER" id="PTHR11468">
    <property type="entry name" value="GLYCOGEN PHOSPHORYLASE"/>
    <property type="match status" value="1"/>
</dbReference>
<dbReference type="GO" id="GO:0005980">
    <property type="term" value="P:glycogen catabolic process"/>
    <property type="evidence" value="ECO:0007669"/>
    <property type="project" value="TreeGrafter"/>
</dbReference>
<dbReference type="GO" id="GO:0008184">
    <property type="term" value="F:glycogen phosphorylase activity"/>
    <property type="evidence" value="ECO:0007669"/>
    <property type="project" value="InterPro"/>
</dbReference>
<accession>A0A151S3D0</accession>
<evidence type="ECO:0000313" key="3">
    <source>
        <dbReference type="EMBL" id="KYP49299.1"/>
    </source>
</evidence>
<dbReference type="Pfam" id="PF00343">
    <property type="entry name" value="Phosphorylase"/>
    <property type="match status" value="1"/>
</dbReference>